<dbReference type="Proteomes" id="UP000053958">
    <property type="component" value="Unassembled WGS sequence"/>
</dbReference>
<dbReference type="GeneID" id="25321446"/>
<comment type="caution">
    <text evidence="2">The sequence shown here is derived from an EMBL/GenBank/DDBJ whole genome shotgun (WGS) entry which is preliminary data.</text>
</comment>
<name>A0A0F4YFG6_RASE3</name>
<keyword evidence="3" id="KW-1185">Reference proteome</keyword>
<feature type="compositionally biased region" description="Basic and acidic residues" evidence="1">
    <location>
        <begin position="146"/>
        <end position="162"/>
    </location>
</feature>
<protein>
    <submittedName>
        <fullName evidence="2">Uncharacterized protein</fullName>
    </submittedName>
</protein>
<gene>
    <name evidence="2" type="ORF">T310_9513</name>
</gene>
<evidence type="ECO:0000256" key="1">
    <source>
        <dbReference type="SAM" id="MobiDB-lite"/>
    </source>
</evidence>
<evidence type="ECO:0000313" key="2">
    <source>
        <dbReference type="EMBL" id="KKA16899.1"/>
    </source>
</evidence>
<reference evidence="2 3" key="1">
    <citation type="submission" date="2015-04" db="EMBL/GenBank/DDBJ databases">
        <authorList>
            <person name="Heijne W.H."/>
            <person name="Fedorova N.D."/>
            <person name="Nierman W.C."/>
            <person name="Vollebregt A.W."/>
            <person name="Zhao Z."/>
            <person name="Wu L."/>
            <person name="Kumar M."/>
            <person name="Stam H."/>
            <person name="van den Berg M.A."/>
            <person name="Pel H.J."/>
        </authorList>
    </citation>
    <scope>NUCLEOTIDE SEQUENCE [LARGE SCALE GENOMIC DNA]</scope>
    <source>
        <strain evidence="2 3">CBS 393.64</strain>
    </source>
</reference>
<sequence>MEEGPLTESMKVPSPATYLSHMRCPYKYKQRQWLRQQLSNVCYHKTDSMDNSYRPDRIEDPCPLDSVDLFHLDGIVDSCGWIDSTPMYMTLPGVKSQKHANPQANQSIRQNPTCNACFAKHEKEWKRCSCRVCKERPTTKTNSALRTDRQTDRQIEKEKRSMDYMYSHASSKDEH</sequence>
<proteinExistence type="predicted"/>
<dbReference type="EMBL" id="LASV01000732">
    <property type="protein sequence ID" value="KKA16899.1"/>
    <property type="molecule type" value="Genomic_DNA"/>
</dbReference>
<accession>A0A0F4YFG6</accession>
<feature type="region of interest" description="Disordered" evidence="1">
    <location>
        <begin position="141"/>
        <end position="175"/>
    </location>
</feature>
<dbReference type="AlphaFoldDB" id="A0A0F4YFG6"/>
<dbReference type="RefSeq" id="XP_013323511.1">
    <property type="nucleotide sequence ID" value="XM_013468057.1"/>
</dbReference>
<organism evidence="2 3">
    <name type="scientific">Rasamsonia emersonii (strain ATCC 16479 / CBS 393.64 / IMI 116815)</name>
    <dbReference type="NCBI Taxonomy" id="1408163"/>
    <lineage>
        <taxon>Eukaryota</taxon>
        <taxon>Fungi</taxon>
        <taxon>Dikarya</taxon>
        <taxon>Ascomycota</taxon>
        <taxon>Pezizomycotina</taxon>
        <taxon>Eurotiomycetes</taxon>
        <taxon>Eurotiomycetidae</taxon>
        <taxon>Eurotiales</taxon>
        <taxon>Trichocomaceae</taxon>
        <taxon>Rasamsonia</taxon>
    </lineage>
</organism>
<evidence type="ECO:0000313" key="3">
    <source>
        <dbReference type="Proteomes" id="UP000053958"/>
    </source>
</evidence>